<keyword evidence="2" id="KW-0812">Transmembrane</keyword>
<dbReference type="SUPFAM" id="SSF48371">
    <property type="entry name" value="ARM repeat"/>
    <property type="match status" value="1"/>
</dbReference>
<keyword evidence="2" id="KW-0472">Membrane</keyword>
<accession>A0A2P8H1M4</accession>
<dbReference type="Proteomes" id="UP000242682">
    <property type="component" value="Unassembled WGS sequence"/>
</dbReference>
<dbReference type="EMBL" id="PYAT01000006">
    <property type="protein sequence ID" value="PSL40116.1"/>
    <property type="molecule type" value="Genomic_DNA"/>
</dbReference>
<dbReference type="RefSeq" id="WP_106533440.1">
    <property type="nucleotide sequence ID" value="NZ_PYAT01000006.1"/>
</dbReference>
<name>A0A2P8H1M4_9BACL</name>
<dbReference type="InterPro" id="IPR000357">
    <property type="entry name" value="HEAT"/>
</dbReference>
<keyword evidence="1" id="KW-0677">Repeat</keyword>
<keyword evidence="4" id="KW-1185">Reference proteome</keyword>
<dbReference type="OrthoDB" id="2112914at2"/>
<dbReference type="AlphaFoldDB" id="A0A2P8H1M4"/>
<evidence type="ECO:0000313" key="3">
    <source>
        <dbReference type="EMBL" id="PSL40116.1"/>
    </source>
</evidence>
<dbReference type="Gene3D" id="1.25.10.10">
    <property type="entry name" value="Leucine-rich Repeat Variant"/>
    <property type="match status" value="1"/>
</dbReference>
<proteinExistence type="predicted"/>
<feature type="transmembrane region" description="Helical" evidence="2">
    <location>
        <begin position="6"/>
        <end position="26"/>
    </location>
</feature>
<dbReference type="InterPro" id="IPR011989">
    <property type="entry name" value="ARM-like"/>
</dbReference>
<sequence>MLELFIWLVVGLLGAQLLILFCLILWKARTISHENNIDEIINSLKPQFIDYLEGRRPSEPNLPKSKNTQAVIMEKMLDEFYSDSYGNLEERKLNQLAEKYLAAHYRKTLKRGTWAERINALYFIEDFYLVSLREDAYQHFLKLKKQDEEFRQCLRVCASLQEERILPVITEKEGLSTGFIKELLFRLNESLMGKILEKIENNNDIAENVLFAFITFNGEQKNEPFFSFVENKIFDERKEVRLKALNSLCNYGKVSNPSILDAFFTSSYWEERMYAAKLTGACSLPQYKQALLELLSDPVWWVRFAAAENIKTFPDGEALLRQVALWDEDAYSRDIAKHMLTRKGGIGA</sequence>
<evidence type="ECO:0000256" key="1">
    <source>
        <dbReference type="ARBA" id="ARBA00022737"/>
    </source>
</evidence>
<protein>
    <submittedName>
        <fullName evidence="3">HEAT repeat protein</fullName>
    </submittedName>
</protein>
<dbReference type="InterPro" id="IPR016024">
    <property type="entry name" value="ARM-type_fold"/>
</dbReference>
<keyword evidence="2" id="KW-1133">Transmembrane helix</keyword>
<reference evidence="3 4" key="1">
    <citation type="submission" date="2018-03" db="EMBL/GenBank/DDBJ databases">
        <title>Genomic Encyclopedia of Type Strains, Phase III (KMG-III): the genomes of soil and plant-associated and newly described type strains.</title>
        <authorList>
            <person name="Whitman W."/>
        </authorList>
    </citation>
    <scope>NUCLEOTIDE SEQUENCE [LARGE SCALE GENOMIC DNA]</scope>
    <source>
        <strain evidence="3 4">CGMCC 1.12259</strain>
    </source>
</reference>
<gene>
    <name evidence="3" type="ORF">B0H99_106132</name>
</gene>
<comment type="caution">
    <text evidence="3">The sequence shown here is derived from an EMBL/GenBank/DDBJ whole genome shotgun (WGS) entry which is preliminary data.</text>
</comment>
<evidence type="ECO:0000313" key="4">
    <source>
        <dbReference type="Proteomes" id="UP000242682"/>
    </source>
</evidence>
<organism evidence="3 4">
    <name type="scientific">Planomicrobium soli</name>
    <dbReference type="NCBI Taxonomy" id="1176648"/>
    <lineage>
        <taxon>Bacteria</taxon>
        <taxon>Bacillati</taxon>
        <taxon>Bacillota</taxon>
        <taxon>Bacilli</taxon>
        <taxon>Bacillales</taxon>
        <taxon>Caryophanaceae</taxon>
        <taxon>Planomicrobium</taxon>
    </lineage>
</organism>
<dbReference type="Pfam" id="PF02985">
    <property type="entry name" value="HEAT"/>
    <property type="match status" value="1"/>
</dbReference>
<evidence type="ECO:0000256" key="2">
    <source>
        <dbReference type="SAM" id="Phobius"/>
    </source>
</evidence>